<dbReference type="InterPro" id="IPR001805">
    <property type="entry name" value="Adenokinase"/>
</dbReference>
<dbReference type="CDD" id="cd05230">
    <property type="entry name" value="UGD_SDR_e"/>
    <property type="match status" value="1"/>
</dbReference>
<comment type="subcellular location">
    <subcellularLocation>
        <location evidence="3">Golgi apparatus</location>
        <location evidence="3">Golgi stack membrane</location>
        <topology evidence="3">Single-pass type II membrane protein</topology>
    </subcellularLocation>
</comment>
<evidence type="ECO:0000256" key="13">
    <source>
        <dbReference type="ARBA" id="ARBA00022726"/>
    </source>
</evidence>
<evidence type="ECO:0000256" key="23">
    <source>
        <dbReference type="ARBA" id="ARBA00023136"/>
    </source>
</evidence>
<evidence type="ECO:0000256" key="30">
    <source>
        <dbReference type="PIRSR" id="PIRSR601805-1"/>
    </source>
</evidence>
<keyword evidence="16" id="KW-0210">Decarboxylase</keyword>
<keyword evidence="11" id="KW-0808">Transferase</keyword>
<dbReference type="Gene3D" id="3.40.50.720">
    <property type="entry name" value="NAD(P)-binding Rossmann-like Domain"/>
    <property type="match status" value="1"/>
</dbReference>
<dbReference type="GO" id="GO:0006166">
    <property type="term" value="P:purine ribonucleoside salvage"/>
    <property type="evidence" value="ECO:0007669"/>
    <property type="project" value="UniProtKB-KW"/>
</dbReference>
<keyword evidence="20" id="KW-1133">Transmembrane helix</keyword>
<evidence type="ECO:0000259" key="31">
    <source>
        <dbReference type="Pfam" id="PF00294"/>
    </source>
</evidence>
<evidence type="ECO:0000256" key="11">
    <source>
        <dbReference type="ARBA" id="ARBA00022679"/>
    </source>
</evidence>
<evidence type="ECO:0000256" key="14">
    <source>
        <dbReference type="ARBA" id="ARBA00022741"/>
    </source>
</evidence>
<evidence type="ECO:0000256" key="28">
    <source>
        <dbReference type="ARBA" id="ARBA00051362"/>
    </source>
</evidence>
<comment type="catalytic activity">
    <reaction evidence="27">
        <text>UDP-alpha-D-glucuronate + H(+) = UDP-alpha-D-xylose + CO2</text>
        <dbReference type="Rhea" id="RHEA:23916"/>
        <dbReference type="ChEBI" id="CHEBI:15378"/>
        <dbReference type="ChEBI" id="CHEBI:16526"/>
        <dbReference type="ChEBI" id="CHEBI:57632"/>
        <dbReference type="ChEBI" id="CHEBI:58052"/>
        <dbReference type="EC" id="4.1.1.35"/>
    </reaction>
    <physiologicalReaction direction="left-to-right" evidence="27">
        <dbReference type="Rhea" id="RHEA:23917"/>
    </physiologicalReaction>
</comment>
<dbReference type="CDD" id="cd01168">
    <property type="entry name" value="adenosine_kinase"/>
    <property type="match status" value="1"/>
</dbReference>
<dbReference type="VEuPathDB" id="TriTrypDB:BSAL_83265"/>
<evidence type="ECO:0000256" key="26">
    <source>
        <dbReference type="ARBA" id="ARBA00031585"/>
    </source>
</evidence>
<organism evidence="33 34">
    <name type="scientific">Bodo saltans</name>
    <name type="common">Flagellated protozoan</name>
    <dbReference type="NCBI Taxonomy" id="75058"/>
    <lineage>
        <taxon>Eukaryota</taxon>
        <taxon>Discoba</taxon>
        <taxon>Euglenozoa</taxon>
        <taxon>Kinetoplastea</taxon>
        <taxon>Metakinetoplastina</taxon>
        <taxon>Eubodonida</taxon>
        <taxon>Bodonidae</taxon>
        <taxon>Bodo</taxon>
    </lineage>
</organism>
<keyword evidence="34" id="KW-1185">Reference proteome</keyword>
<name>A0A0S4J3A6_BODSA</name>
<dbReference type="PANTHER" id="PTHR43078:SF6">
    <property type="entry name" value="UDP-GLUCURONIC ACID DECARBOXYLASE 1"/>
    <property type="match status" value="1"/>
</dbReference>
<dbReference type="GO" id="GO:0044209">
    <property type="term" value="P:AMP salvage"/>
    <property type="evidence" value="ECO:0007669"/>
    <property type="project" value="UniProtKB-UniPathway"/>
</dbReference>
<dbReference type="InterPro" id="IPR011611">
    <property type="entry name" value="PfkB_dom"/>
</dbReference>
<keyword evidence="14" id="KW-0547">Nucleotide-binding</keyword>
<keyword evidence="12" id="KW-0812">Transmembrane</keyword>
<evidence type="ECO:0000256" key="16">
    <source>
        <dbReference type="ARBA" id="ARBA00022793"/>
    </source>
</evidence>
<dbReference type="SUPFAM" id="SSF51735">
    <property type="entry name" value="NAD(P)-binding Rossmann-fold domains"/>
    <property type="match status" value="1"/>
</dbReference>
<keyword evidence="18" id="KW-0460">Magnesium</keyword>
<comment type="similarity">
    <text evidence="6">Belongs to the NAD(P)-dependent epimerase/dehydratase family. UDP-glucuronic acid decarboxylase subfamily.</text>
</comment>
<evidence type="ECO:0000256" key="3">
    <source>
        <dbReference type="ARBA" id="ARBA00004447"/>
    </source>
</evidence>
<feature type="active site" description="Proton acceptor" evidence="30">
    <location>
        <position position="617"/>
    </location>
</feature>
<dbReference type="InterPro" id="IPR036291">
    <property type="entry name" value="NAD(P)-bd_dom_sf"/>
</dbReference>
<dbReference type="UniPathway" id="UPA00588">
    <property type="reaction ID" value="UER00659"/>
</dbReference>
<dbReference type="PANTHER" id="PTHR43078">
    <property type="entry name" value="UDP-GLUCURONIC ACID DECARBOXYLASE-RELATED"/>
    <property type="match status" value="1"/>
</dbReference>
<evidence type="ECO:0000313" key="33">
    <source>
        <dbReference type="EMBL" id="CUG69043.1"/>
    </source>
</evidence>
<evidence type="ECO:0000256" key="19">
    <source>
        <dbReference type="ARBA" id="ARBA00022968"/>
    </source>
</evidence>
<dbReference type="EC" id="2.7.1.20" evidence="8"/>
<evidence type="ECO:0000256" key="8">
    <source>
        <dbReference type="ARBA" id="ARBA00012119"/>
    </source>
</evidence>
<evidence type="ECO:0000256" key="1">
    <source>
        <dbReference type="ARBA" id="ARBA00001911"/>
    </source>
</evidence>
<evidence type="ECO:0000256" key="10">
    <source>
        <dbReference type="ARBA" id="ARBA00018816"/>
    </source>
</evidence>
<evidence type="ECO:0000256" key="18">
    <source>
        <dbReference type="ARBA" id="ARBA00022842"/>
    </source>
</evidence>
<sequence length="663" mass="71429">MALKVLILGGAGFLGSHVTDRAMREGFDVYVVDSLQTGRPENLSHHVGHPRFHFLQHNIANPFPPQILALKFHQIFHLACPASPVHYQADPIGTTMTCVNGTNHVLQLALASDCPVLITSTSEVYGDPEVHPQPEGYWGNVNCTGIRSCYDEGKRCAEALCFDYNRLHNVKIRVARIFNTYGPRMCFNDGRIISNFLVQALRGEDITVYGTGDYTRSFQYCDDLVEGFWRLVNHPTETGPVNLGNPEEYTVLDMAKKAQELVPGTASKIIFLPAAKDDPKQRKPDITKAKSVLGWEPTITVADGLQRTLAEFASRLASETTVASKVYIQCNPLLDISAHVSSEFLAKYNVTPAAAALVAPEQMGIYGDLESQKGCTYIPGGSGLNTARVAQWIAQAPAQSLVSYVGCVADDKYGSILKSAAETDGVKMLVEYAKGGTPTGTCAVCITGKERSLVANLAAANLISGEHLKTDRVISAIQEAKIFYLTGFTLTINVDYVVSVAKKARAVGGKFMMNLSAPFIIQFFGEQLEKVLPYVDVLFSNDDEAKVLAQVKGWNTDDVESIAKLAAALPYNGTGSRLVVFTQGSKPSVWATTTATGQVAVDPIDAEKIIDTNGAGDAFVGGYLAAAAFGRPVEKCIAVGNYAAGVIIQHDGCTFPAKPTITL</sequence>
<dbReference type="Gene3D" id="3.40.1190.20">
    <property type="match status" value="1"/>
</dbReference>
<comment type="cofactor">
    <cofactor evidence="2">
        <name>Mg(2+)</name>
        <dbReference type="ChEBI" id="CHEBI:18420"/>
    </cofactor>
</comment>
<dbReference type="GO" id="GO:0048040">
    <property type="term" value="F:UDP-glucuronate decarboxylase activity"/>
    <property type="evidence" value="ECO:0007669"/>
    <property type="project" value="UniProtKB-EC"/>
</dbReference>
<feature type="domain" description="NAD(P)-binding" evidence="32">
    <location>
        <begin position="6"/>
        <end position="307"/>
    </location>
</feature>
<comment type="pathway">
    <text evidence="5">Nucleotide-sugar biosynthesis; UDP-alpha-D-xylose biosynthesis; UDP-alpha-D-xylose from UDP-alpha-D-glucuronate: step 1/1.</text>
</comment>
<evidence type="ECO:0000256" key="2">
    <source>
        <dbReference type="ARBA" id="ARBA00001946"/>
    </source>
</evidence>
<dbReference type="Pfam" id="PF00294">
    <property type="entry name" value="PfkB"/>
    <property type="match status" value="1"/>
</dbReference>
<dbReference type="InterPro" id="IPR002173">
    <property type="entry name" value="Carboh/pur_kinase_PfkB_CS"/>
</dbReference>
<dbReference type="GO" id="GO:0042732">
    <property type="term" value="P:D-xylose metabolic process"/>
    <property type="evidence" value="ECO:0007669"/>
    <property type="project" value="InterPro"/>
</dbReference>
<evidence type="ECO:0000256" key="7">
    <source>
        <dbReference type="ARBA" id="ARBA00010688"/>
    </source>
</evidence>
<evidence type="ECO:0000313" key="34">
    <source>
        <dbReference type="Proteomes" id="UP000051952"/>
    </source>
</evidence>
<dbReference type="SUPFAM" id="SSF53613">
    <property type="entry name" value="Ribokinase-like"/>
    <property type="match status" value="1"/>
</dbReference>
<comment type="similarity">
    <text evidence="7">Belongs to the carbohydrate kinase PfkB family.</text>
</comment>
<keyword evidence="17" id="KW-0067">ATP-binding</keyword>
<dbReference type="UniPathway" id="UPA00796">
    <property type="reaction ID" value="UER00771"/>
</dbReference>
<dbReference type="InterPro" id="IPR044516">
    <property type="entry name" value="UXS-like"/>
</dbReference>
<dbReference type="EC" id="4.1.1.35" evidence="9"/>
<proteinExistence type="inferred from homology"/>
<dbReference type="EMBL" id="CYKH01000933">
    <property type="protein sequence ID" value="CUG69043.1"/>
    <property type="molecule type" value="Genomic_DNA"/>
</dbReference>
<evidence type="ECO:0000256" key="6">
    <source>
        <dbReference type="ARBA" id="ARBA00007505"/>
    </source>
</evidence>
<evidence type="ECO:0000256" key="29">
    <source>
        <dbReference type="ARBA" id="ARBA00068771"/>
    </source>
</evidence>
<keyword evidence="23" id="KW-0472">Membrane</keyword>
<dbReference type="InterPro" id="IPR016040">
    <property type="entry name" value="NAD(P)-bd_dom"/>
</dbReference>
<dbReference type="GO" id="GO:0032580">
    <property type="term" value="C:Golgi cisterna membrane"/>
    <property type="evidence" value="ECO:0007669"/>
    <property type="project" value="UniProtKB-SubCell"/>
</dbReference>
<keyword evidence="21" id="KW-0520">NAD</keyword>
<evidence type="ECO:0000256" key="27">
    <source>
        <dbReference type="ARBA" id="ARBA00049410"/>
    </source>
</evidence>
<evidence type="ECO:0000256" key="9">
    <source>
        <dbReference type="ARBA" id="ARBA00012290"/>
    </source>
</evidence>
<keyword evidence="13" id="KW-0660">Purine salvage</keyword>
<keyword evidence="15" id="KW-0418">Kinase</keyword>
<evidence type="ECO:0000256" key="25">
    <source>
        <dbReference type="ARBA" id="ARBA00023239"/>
    </source>
</evidence>
<dbReference type="AlphaFoldDB" id="A0A0S4J3A6"/>
<evidence type="ECO:0000256" key="24">
    <source>
        <dbReference type="ARBA" id="ARBA00023180"/>
    </source>
</evidence>
<comment type="cofactor">
    <cofactor evidence="1">
        <name>NAD(+)</name>
        <dbReference type="ChEBI" id="CHEBI:57540"/>
    </cofactor>
</comment>
<reference evidence="34" key="1">
    <citation type="submission" date="2015-09" db="EMBL/GenBank/DDBJ databases">
        <authorList>
            <consortium name="Pathogen Informatics"/>
        </authorList>
    </citation>
    <scope>NUCLEOTIDE SEQUENCE [LARGE SCALE GENOMIC DNA]</scope>
    <source>
        <strain evidence="34">Lake Konstanz</strain>
    </source>
</reference>
<dbReference type="FunFam" id="3.40.1190.20:FF:000076">
    <property type="entry name" value="Adenosine kinase"/>
    <property type="match status" value="1"/>
</dbReference>
<dbReference type="GO" id="GO:0005524">
    <property type="term" value="F:ATP binding"/>
    <property type="evidence" value="ECO:0007669"/>
    <property type="project" value="UniProtKB-KW"/>
</dbReference>
<protein>
    <recommendedName>
        <fullName evidence="29">Adenosine kinase</fullName>
        <ecNumber evidence="8">2.7.1.20</ecNumber>
        <ecNumber evidence="9">4.1.1.35</ecNumber>
    </recommendedName>
    <alternativeName>
        <fullName evidence="26">UDP-glucuronate decarboxylase 1</fullName>
    </alternativeName>
    <alternativeName>
        <fullName evidence="10">UDP-glucuronic acid decarboxylase 1</fullName>
    </alternativeName>
</protein>
<dbReference type="FunFam" id="3.40.50.720:FF:000065">
    <property type="entry name" value="UDP-glucuronic acid decarboxylase 1"/>
    <property type="match status" value="1"/>
</dbReference>
<evidence type="ECO:0000256" key="22">
    <source>
        <dbReference type="ARBA" id="ARBA00023034"/>
    </source>
</evidence>
<gene>
    <name evidence="33" type="ORF">BSAL_83265</name>
</gene>
<dbReference type="InterPro" id="IPR029056">
    <property type="entry name" value="Ribokinase-like"/>
</dbReference>
<evidence type="ECO:0000256" key="20">
    <source>
        <dbReference type="ARBA" id="ARBA00022989"/>
    </source>
</evidence>
<evidence type="ECO:0000256" key="21">
    <source>
        <dbReference type="ARBA" id="ARBA00023027"/>
    </source>
</evidence>
<dbReference type="GO" id="GO:0070403">
    <property type="term" value="F:NAD+ binding"/>
    <property type="evidence" value="ECO:0007669"/>
    <property type="project" value="InterPro"/>
</dbReference>
<evidence type="ECO:0000256" key="15">
    <source>
        <dbReference type="ARBA" id="ARBA00022777"/>
    </source>
</evidence>
<dbReference type="GO" id="GO:0004001">
    <property type="term" value="F:adenosine kinase activity"/>
    <property type="evidence" value="ECO:0007669"/>
    <property type="project" value="UniProtKB-EC"/>
</dbReference>
<evidence type="ECO:0000256" key="17">
    <source>
        <dbReference type="ARBA" id="ARBA00022840"/>
    </source>
</evidence>
<dbReference type="GO" id="GO:0033320">
    <property type="term" value="P:UDP-D-xylose biosynthetic process"/>
    <property type="evidence" value="ECO:0007669"/>
    <property type="project" value="UniProtKB-UniPathway"/>
</dbReference>
<dbReference type="Pfam" id="PF16363">
    <property type="entry name" value="GDP_Man_Dehyd"/>
    <property type="match status" value="1"/>
</dbReference>
<dbReference type="OrthoDB" id="331544at2759"/>
<accession>A0A0S4J3A6</accession>
<evidence type="ECO:0000256" key="5">
    <source>
        <dbReference type="ARBA" id="ARBA00005100"/>
    </source>
</evidence>
<evidence type="ECO:0000256" key="12">
    <source>
        <dbReference type="ARBA" id="ARBA00022692"/>
    </source>
</evidence>
<keyword evidence="25" id="KW-0456">Lyase</keyword>
<dbReference type="Gene3D" id="3.30.1110.10">
    <property type="match status" value="1"/>
</dbReference>
<evidence type="ECO:0000256" key="4">
    <source>
        <dbReference type="ARBA" id="ARBA00004801"/>
    </source>
</evidence>
<dbReference type="PRINTS" id="PR00989">
    <property type="entry name" value="ADENOKINASE"/>
</dbReference>
<comment type="catalytic activity">
    <reaction evidence="28">
        <text>adenosine + ATP = AMP + ADP + H(+)</text>
        <dbReference type="Rhea" id="RHEA:20824"/>
        <dbReference type="ChEBI" id="CHEBI:15378"/>
        <dbReference type="ChEBI" id="CHEBI:16335"/>
        <dbReference type="ChEBI" id="CHEBI:30616"/>
        <dbReference type="ChEBI" id="CHEBI:456215"/>
        <dbReference type="ChEBI" id="CHEBI:456216"/>
        <dbReference type="EC" id="2.7.1.20"/>
    </reaction>
</comment>
<keyword evidence="24" id="KW-0325">Glycoprotein</keyword>
<dbReference type="Proteomes" id="UP000051952">
    <property type="component" value="Unassembled WGS sequence"/>
</dbReference>
<evidence type="ECO:0000259" key="32">
    <source>
        <dbReference type="Pfam" id="PF16363"/>
    </source>
</evidence>
<comment type="pathway">
    <text evidence="4">Purine metabolism; AMP biosynthesis via salvage pathway; AMP from adenosine: step 1/1.</text>
</comment>
<keyword evidence="19" id="KW-0735">Signal-anchor</keyword>
<keyword evidence="22" id="KW-0333">Golgi apparatus</keyword>
<dbReference type="PROSITE" id="PS00584">
    <property type="entry name" value="PFKB_KINASES_2"/>
    <property type="match status" value="1"/>
</dbReference>
<feature type="domain" description="Carbohydrate kinase PfkB" evidence="31">
    <location>
        <begin position="366"/>
        <end position="658"/>
    </location>
</feature>